<protein>
    <recommendedName>
        <fullName evidence="2 9">Arginine--tRNA ligase</fullName>
        <ecNumber evidence="2 9">6.1.1.19</ecNumber>
    </recommendedName>
</protein>
<dbReference type="InterPro" id="IPR035684">
    <property type="entry name" value="ArgRS_core"/>
</dbReference>
<evidence type="ECO:0000256" key="9">
    <source>
        <dbReference type="NCBIfam" id="TIGR00456"/>
    </source>
</evidence>
<dbReference type="PANTHER" id="PTHR11956">
    <property type="entry name" value="ARGINYL-TRNA SYNTHETASE"/>
    <property type="match status" value="1"/>
</dbReference>
<dbReference type="GO" id="GO:0004814">
    <property type="term" value="F:arginine-tRNA ligase activity"/>
    <property type="evidence" value="ECO:0007669"/>
    <property type="project" value="UniProtKB-UniRule"/>
</dbReference>
<reference evidence="13 14" key="1">
    <citation type="journal article" date="2016" name="Nat. Commun.">
        <title>Thousands of microbial genomes shed light on interconnected biogeochemical processes in an aquifer system.</title>
        <authorList>
            <person name="Anantharaman K."/>
            <person name="Brown C.T."/>
            <person name="Hug L.A."/>
            <person name="Sharon I."/>
            <person name="Castelle C.J."/>
            <person name="Probst A.J."/>
            <person name="Thomas B.C."/>
            <person name="Singh A."/>
            <person name="Wilkins M.J."/>
            <person name="Karaoz U."/>
            <person name="Brodie E.L."/>
            <person name="Williams K.H."/>
            <person name="Hubbard S.S."/>
            <person name="Banfield J.F."/>
        </authorList>
    </citation>
    <scope>NUCLEOTIDE SEQUENCE [LARGE SCALE GENOMIC DNA]</scope>
</reference>
<feature type="domain" description="Arginyl tRNA synthetase N-terminal" evidence="12">
    <location>
        <begin position="3"/>
        <end position="86"/>
    </location>
</feature>
<evidence type="ECO:0000313" key="13">
    <source>
        <dbReference type="EMBL" id="OHB04545.1"/>
    </source>
</evidence>
<dbReference type="Gene3D" id="3.30.1360.70">
    <property type="entry name" value="Arginyl tRNA synthetase N-terminal domain"/>
    <property type="match status" value="1"/>
</dbReference>
<dbReference type="InterPro" id="IPR014729">
    <property type="entry name" value="Rossmann-like_a/b/a_fold"/>
</dbReference>
<comment type="similarity">
    <text evidence="1 10">Belongs to the class-I aminoacyl-tRNA synthetase family.</text>
</comment>
<feature type="domain" description="DALR anticodon binding" evidence="11">
    <location>
        <begin position="449"/>
        <end position="562"/>
    </location>
</feature>
<evidence type="ECO:0000256" key="6">
    <source>
        <dbReference type="ARBA" id="ARBA00022917"/>
    </source>
</evidence>
<dbReference type="InterPro" id="IPR036695">
    <property type="entry name" value="Arg-tRNA-synth_N_sf"/>
</dbReference>
<dbReference type="EMBL" id="MHWD01000008">
    <property type="protein sequence ID" value="OHB04545.1"/>
    <property type="molecule type" value="Genomic_DNA"/>
</dbReference>
<dbReference type="FunFam" id="1.10.730.10:FF:000006">
    <property type="entry name" value="Arginyl-tRNA synthetase 2, mitochondrial"/>
    <property type="match status" value="1"/>
</dbReference>
<evidence type="ECO:0000256" key="4">
    <source>
        <dbReference type="ARBA" id="ARBA00022741"/>
    </source>
</evidence>
<dbReference type="InterPro" id="IPR008909">
    <property type="entry name" value="DALR_anticod-bd"/>
</dbReference>
<evidence type="ECO:0000256" key="5">
    <source>
        <dbReference type="ARBA" id="ARBA00022840"/>
    </source>
</evidence>
<evidence type="ECO:0000256" key="8">
    <source>
        <dbReference type="ARBA" id="ARBA00049339"/>
    </source>
</evidence>
<dbReference type="Gene3D" id="1.10.730.10">
    <property type="entry name" value="Isoleucyl-tRNA Synthetase, Domain 1"/>
    <property type="match status" value="1"/>
</dbReference>
<keyword evidence="7 10" id="KW-0030">Aminoacyl-tRNA synthetase</keyword>
<dbReference type="NCBIfam" id="TIGR00456">
    <property type="entry name" value="argS"/>
    <property type="match status" value="1"/>
</dbReference>
<accession>A0A1G2U4Y4</accession>
<evidence type="ECO:0000259" key="11">
    <source>
        <dbReference type="SMART" id="SM00836"/>
    </source>
</evidence>
<dbReference type="Pfam" id="PF00750">
    <property type="entry name" value="tRNA-synt_1d"/>
    <property type="match status" value="1"/>
</dbReference>
<evidence type="ECO:0000256" key="2">
    <source>
        <dbReference type="ARBA" id="ARBA00012837"/>
    </source>
</evidence>
<keyword evidence="5 10" id="KW-0067">ATP-binding</keyword>
<organism evidence="13 14">
    <name type="scientific">Candidatus Zambryskibacteria bacterium RIFCSPLOWO2_01_FULL_43_17</name>
    <dbReference type="NCBI Taxonomy" id="1802760"/>
    <lineage>
        <taxon>Bacteria</taxon>
        <taxon>Candidatus Zambryskiibacteriota</taxon>
    </lineage>
</organism>
<dbReference type="InterPro" id="IPR009080">
    <property type="entry name" value="tRNAsynth_Ia_anticodon-bd"/>
</dbReference>
<dbReference type="Pfam" id="PF03485">
    <property type="entry name" value="Arg_tRNA_synt_N"/>
    <property type="match status" value="1"/>
</dbReference>
<keyword evidence="4 10" id="KW-0547">Nucleotide-binding</keyword>
<comment type="caution">
    <text evidence="13">The sequence shown here is derived from an EMBL/GenBank/DDBJ whole genome shotgun (WGS) entry which is preliminary data.</text>
</comment>
<dbReference type="InterPro" id="IPR001278">
    <property type="entry name" value="Arg-tRNA-ligase"/>
</dbReference>
<dbReference type="PRINTS" id="PR01038">
    <property type="entry name" value="TRNASYNTHARG"/>
</dbReference>
<gene>
    <name evidence="13" type="ORF">A2920_01200</name>
</gene>
<dbReference type="PANTHER" id="PTHR11956:SF5">
    <property type="entry name" value="ARGININE--TRNA LIGASE, CYTOPLASMIC"/>
    <property type="match status" value="1"/>
</dbReference>
<dbReference type="Pfam" id="PF05746">
    <property type="entry name" value="DALR_1"/>
    <property type="match status" value="1"/>
</dbReference>
<dbReference type="SUPFAM" id="SSF55190">
    <property type="entry name" value="Arginyl-tRNA synthetase (ArgRS), N-terminal 'additional' domain"/>
    <property type="match status" value="1"/>
</dbReference>
<keyword evidence="3 10" id="KW-0436">Ligase</keyword>
<evidence type="ECO:0000256" key="7">
    <source>
        <dbReference type="ARBA" id="ARBA00023146"/>
    </source>
</evidence>
<evidence type="ECO:0000256" key="10">
    <source>
        <dbReference type="RuleBase" id="RU363038"/>
    </source>
</evidence>
<dbReference type="Gene3D" id="3.40.50.620">
    <property type="entry name" value="HUPs"/>
    <property type="match status" value="1"/>
</dbReference>
<dbReference type="InterPro" id="IPR005148">
    <property type="entry name" value="Arg-tRNA-synth_N"/>
</dbReference>
<dbReference type="SMART" id="SM00836">
    <property type="entry name" value="DALR_1"/>
    <property type="match status" value="1"/>
</dbReference>
<dbReference type="SMART" id="SM01016">
    <property type="entry name" value="Arg_tRNA_synt_N"/>
    <property type="match status" value="1"/>
</dbReference>
<dbReference type="SUPFAM" id="SSF47323">
    <property type="entry name" value="Anticodon-binding domain of a subclass of class I aminoacyl-tRNA synthetases"/>
    <property type="match status" value="1"/>
</dbReference>
<dbReference type="Proteomes" id="UP000179283">
    <property type="component" value="Unassembled WGS sequence"/>
</dbReference>
<dbReference type="EC" id="6.1.1.19" evidence="2 9"/>
<dbReference type="GO" id="GO:0005524">
    <property type="term" value="F:ATP binding"/>
    <property type="evidence" value="ECO:0007669"/>
    <property type="project" value="UniProtKB-KW"/>
</dbReference>
<name>A0A1G2U4Y4_9BACT</name>
<evidence type="ECO:0000259" key="12">
    <source>
        <dbReference type="SMART" id="SM01016"/>
    </source>
</evidence>
<evidence type="ECO:0000256" key="3">
    <source>
        <dbReference type="ARBA" id="ARBA00022598"/>
    </source>
</evidence>
<dbReference type="SUPFAM" id="SSF52374">
    <property type="entry name" value="Nucleotidylyl transferase"/>
    <property type="match status" value="1"/>
</dbReference>
<keyword evidence="6 10" id="KW-0648">Protein biosynthesis</keyword>
<dbReference type="AlphaFoldDB" id="A0A1G2U4Y4"/>
<dbReference type="GO" id="GO:0005737">
    <property type="term" value="C:cytoplasm"/>
    <property type="evidence" value="ECO:0007669"/>
    <property type="project" value="UniProtKB-UniRule"/>
</dbReference>
<comment type="catalytic activity">
    <reaction evidence="8">
        <text>tRNA(Arg) + L-arginine + ATP = L-arginyl-tRNA(Arg) + AMP + diphosphate</text>
        <dbReference type="Rhea" id="RHEA:20301"/>
        <dbReference type="Rhea" id="RHEA-COMP:9658"/>
        <dbReference type="Rhea" id="RHEA-COMP:9673"/>
        <dbReference type="ChEBI" id="CHEBI:30616"/>
        <dbReference type="ChEBI" id="CHEBI:32682"/>
        <dbReference type="ChEBI" id="CHEBI:33019"/>
        <dbReference type="ChEBI" id="CHEBI:78442"/>
        <dbReference type="ChEBI" id="CHEBI:78513"/>
        <dbReference type="ChEBI" id="CHEBI:456215"/>
        <dbReference type="EC" id="6.1.1.19"/>
    </reaction>
</comment>
<sequence length="562" mass="63319">MKEKLEAQIKDVLNTLGLPEVSFVVEHPADLSHGDYSTNVAMLAGKTQGVNPLELAEKIAGVLRQNQSDSLSQIIVAKPGFINFFLSNKFLVESIGGILKRGSKFGSNDSLAGQKTIVEYTDANPFKEMHIGHLMSNAIGESFSRIYKWNGAEVRNACYQGDKGIHVARAVAHKLKSGIEWRNAQDVAASYAEGSKSYETEEVFKAFVVEINKKIYDESDKEVNEAYMLGRKLTLEYFEAIYRKLDTKFDHYFFESTTGEFGKAIVHDNTPKIFEESEGAIVYHGEKRDPALHTRVFINKEGLPTYEAKELGLAKIKYDIYPYDISIVVTGNEINEYFRVLLRAMKEIFPELAEKTKHISHGMLRLPTGKMSSRTGDVITAEWLINEVKSKVMEKLQASERNIENKDELAEMVAVGAIKYSILKQTPGRDIIFDFDKSLSFEGDSGPYLQYSFARANSVLERAKDLEAKLSKAGDMEIGELHRMLYRFPEIVKRSLLEMSPNMIVTYLTEIASMFNKFYAENIILDEKNPELSSQRIALTSALARVLKNGMDILAIPSPLKM</sequence>
<proteinExistence type="inferred from homology"/>
<dbReference type="GO" id="GO:0006420">
    <property type="term" value="P:arginyl-tRNA aminoacylation"/>
    <property type="evidence" value="ECO:0007669"/>
    <property type="project" value="UniProtKB-UniRule"/>
</dbReference>
<evidence type="ECO:0000256" key="1">
    <source>
        <dbReference type="ARBA" id="ARBA00005594"/>
    </source>
</evidence>
<evidence type="ECO:0000313" key="14">
    <source>
        <dbReference type="Proteomes" id="UP000179283"/>
    </source>
</evidence>